<keyword evidence="5" id="KW-0460">Magnesium</keyword>
<dbReference type="Pfam" id="PF12804">
    <property type="entry name" value="NTP_transf_3"/>
    <property type="match status" value="1"/>
</dbReference>
<dbReference type="GO" id="GO:0006777">
    <property type="term" value="P:Mo-molybdopterin cofactor biosynthetic process"/>
    <property type="evidence" value="ECO:0007669"/>
    <property type="project" value="UniProtKB-KW"/>
</dbReference>
<evidence type="ECO:0000256" key="1">
    <source>
        <dbReference type="ARBA" id="ARBA00022490"/>
    </source>
</evidence>
<evidence type="ECO:0000256" key="2">
    <source>
        <dbReference type="ARBA" id="ARBA00022679"/>
    </source>
</evidence>
<dbReference type="Gene3D" id="3.90.550.10">
    <property type="entry name" value="Spore Coat Polysaccharide Biosynthesis Protein SpsA, Chain A"/>
    <property type="match status" value="1"/>
</dbReference>
<keyword evidence="4" id="KW-0547">Nucleotide-binding</keyword>
<dbReference type="InterPro" id="IPR013482">
    <property type="entry name" value="Molybde_CF_guanTrfase"/>
</dbReference>
<evidence type="ECO:0000256" key="6">
    <source>
        <dbReference type="ARBA" id="ARBA00023134"/>
    </source>
</evidence>
<keyword evidence="6" id="KW-0342">GTP-binding</keyword>
<dbReference type="SUPFAM" id="SSF53448">
    <property type="entry name" value="Nucleotide-diphospho-sugar transferases"/>
    <property type="match status" value="1"/>
</dbReference>
<evidence type="ECO:0000256" key="3">
    <source>
        <dbReference type="ARBA" id="ARBA00022723"/>
    </source>
</evidence>
<dbReference type="RefSeq" id="WP_091677290.1">
    <property type="nucleotide sequence ID" value="NZ_FOKG01000021.1"/>
</dbReference>
<dbReference type="PANTHER" id="PTHR19136">
    <property type="entry name" value="MOLYBDENUM COFACTOR GUANYLYLTRANSFERASE"/>
    <property type="match status" value="1"/>
</dbReference>
<dbReference type="GO" id="GO:0005525">
    <property type="term" value="F:GTP binding"/>
    <property type="evidence" value="ECO:0007669"/>
    <property type="project" value="UniProtKB-KW"/>
</dbReference>
<evidence type="ECO:0000313" key="10">
    <source>
        <dbReference type="Proteomes" id="UP000243799"/>
    </source>
</evidence>
<evidence type="ECO:0000256" key="5">
    <source>
        <dbReference type="ARBA" id="ARBA00022842"/>
    </source>
</evidence>
<keyword evidence="2" id="KW-0808">Transferase</keyword>
<keyword evidence="3" id="KW-0479">Metal-binding</keyword>
<feature type="domain" description="MobA-like NTP transferase" evidence="8">
    <location>
        <begin position="15"/>
        <end position="165"/>
    </location>
</feature>
<organism evidence="9 10">
    <name type="scientific">Amycolatopsis marina</name>
    <dbReference type="NCBI Taxonomy" id="490629"/>
    <lineage>
        <taxon>Bacteria</taxon>
        <taxon>Bacillati</taxon>
        <taxon>Actinomycetota</taxon>
        <taxon>Actinomycetes</taxon>
        <taxon>Pseudonocardiales</taxon>
        <taxon>Pseudonocardiaceae</taxon>
        <taxon>Amycolatopsis</taxon>
    </lineage>
</organism>
<keyword evidence="1" id="KW-0963">Cytoplasm</keyword>
<dbReference type="InterPro" id="IPR029044">
    <property type="entry name" value="Nucleotide-diphossugar_trans"/>
</dbReference>
<gene>
    <name evidence="9" type="ORF">SAMN05216266_12174</name>
</gene>
<reference evidence="10" key="1">
    <citation type="submission" date="2016-10" db="EMBL/GenBank/DDBJ databases">
        <authorList>
            <person name="Varghese N."/>
            <person name="Submissions S."/>
        </authorList>
    </citation>
    <scope>NUCLEOTIDE SEQUENCE [LARGE SCALE GENOMIC DNA]</scope>
    <source>
        <strain evidence="10">CGMCC 4.3568</strain>
    </source>
</reference>
<keyword evidence="10" id="KW-1185">Reference proteome</keyword>
<dbReference type="InterPro" id="IPR025877">
    <property type="entry name" value="MobA-like_NTP_Trfase"/>
</dbReference>
<dbReference type="GO" id="GO:0016779">
    <property type="term" value="F:nucleotidyltransferase activity"/>
    <property type="evidence" value="ECO:0007669"/>
    <property type="project" value="TreeGrafter"/>
</dbReference>
<proteinExistence type="predicted"/>
<dbReference type="EMBL" id="FOKG01000021">
    <property type="protein sequence ID" value="SFB57872.1"/>
    <property type="molecule type" value="Genomic_DNA"/>
</dbReference>
<sequence>MNSPVEPAAAEGLAAIVLAGGGARRLAGLDKPMIEVGGRTLLHGVLAAVGPADPVIVVGPERAGFPGVRWTREDPPGGGPVAALATGLECVPPGATEVAVLAGDLLGVTASTVRRLRAALGAGDGALLVDEDGRRQWLAGVWRPVALRAALPARPSGAALRRVLGGLSIVEVPALRGETFDVDTPADLDRARRGARADD</sequence>
<dbReference type="AlphaFoldDB" id="A0A1I1C6V3"/>
<protein>
    <submittedName>
        <fullName evidence="9">Molybdopterin-guanine dinucleotide biosynthesis protein A</fullName>
    </submittedName>
</protein>
<keyword evidence="7" id="KW-0501">Molybdenum cofactor biosynthesis</keyword>
<dbReference type="CDD" id="cd02503">
    <property type="entry name" value="MobA"/>
    <property type="match status" value="1"/>
</dbReference>
<evidence type="ECO:0000313" key="9">
    <source>
        <dbReference type="EMBL" id="SFB57872.1"/>
    </source>
</evidence>
<evidence type="ECO:0000256" key="4">
    <source>
        <dbReference type="ARBA" id="ARBA00022741"/>
    </source>
</evidence>
<dbReference type="PANTHER" id="PTHR19136:SF81">
    <property type="entry name" value="MOLYBDENUM COFACTOR GUANYLYLTRANSFERASE"/>
    <property type="match status" value="1"/>
</dbReference>
<dbReference type="GO" id="GO:0046872">
    <property type="term" value="F:metal ion binding"/>
    <property type="evidence" value="ECO:0007669"/>
    <property type="project" value="UniProtKB-KW"/>
</dbReference>
<accession>A0A1I1C6V3</accession>
<dbReference type="Proteomes" id="UP000243799">
    <property type="component" value="Unassembled WGS sequence"/>
</dbReference>
<evidence type="ECO:0000259" key="8">
    <source>
        <dbReference type="Pfam" id="PF12804"/>
    </source>
</evidence>
<dbReference type="STRING" id="490629.SAMN05216266_12174"/>
<evidence type="ECO:0000256" key="7">
    <source>
        <dbReference type="ARBA" id="ARBA00023150"/>
    </source>
</evidence>
<dbReference type="OrthoDB" id="4735656at2"/>
<name>A0A1I1C6V3_9PSEU</name>